<evidence type="ECO:0000313" key="2">
    <source>
        <dbReference type="EMBL" id="QBJ04139.1"/>
    </source>
</evidence>
<dbReference type="GeneID" id="65071890"/>
<reference evidence="2 3" key="1">
    <citation type="submission" date="2019-02" db="EMBL/GenBank/DDBJ databases">
        <title>Genomic, morphological and functional characterisation of novel bacteriophage Fnu1 capable of disrupt Fusobacterium nucleatum biofilm.</title>
        <authorList>
            <person name="Kabwe M."/>
            <person name="Brown T.L."/>
            <person name="Dashper S."/>
            <person name="Speirs L."/>
            <person name="Ku H."/>
            <person name="Petrovski S."/>
            <person name="Chan H.T."/>
            <person name="Lock P."/>
            <person name="Tucci J."/>
        </authorList>
    </citation>
    <scope>NUCLEOTIDE SEQUENCE [LARGE SCALE GENOMIC DNA]</scope>
</reference>
<dbReference type="InterPro" id="IPR036869">
    <property type="entry name" value="J_dom_sf"/>
</dbReference>
<dbReference type="Gene3D" id="1.10.287.110">
    <property type="entry name" value="DnaJ domain"/>
    <property type="match status" value="1"/>
</dbReference>
<dbReference type="EMBL" id="MK554696">
    <property type="protein sequence ID" value="QBJ04139.1"/>
    <property type="molecule type" value="Genomic_DNA"/>
</dbReference>
<evidence type="ECO:0000259" key="1">
    <source>
        <dbReference type="PROSITE" id="PS50076"/>
    </source>
</evidence>
<organism evidence="2 3">
    <name type="scientific">Fusobacterium phage Fnu1</name>
    <dbReference type="NCBI Taxonomy" id="2530024"/>
    <lineage>
        <taxon>Viruses</taxon>
        <taxon>Duplodnaviria</taxon>
        <taxon>Heunggongvirae</taxon>
        <taxon>Uroviricota</taxon>
        <taxon>Caudoviricetes</taxon>
        <taxon>Latrobevirus</taxon>
        <taxon>Latrobevirus FNU1</taxon>
    </lineage>
</organism>
<dbReference type="InterPro" id="IPR001623">
    <property type="entry name" value="DnaJ_domain"/>
</dbReference>
<accession>A0A481W5K1</accession>
<dbReference type="PROSITE" id="PS50076">
    <property type="entry name" value="DNAJ_2"/>
    <property type="match status" value="1"/>
</dbReference>
<dbReference type="RefSeq" id="YP_010082882.1">
    <property type="nucleotide sequence ID" value="NC_055035.1"/>
</dbReference>
<sequence>MKYKYLNKEYETITDIKKHFRELSKKYHPDKGGTDEQFRELYNEYEYLIKHFVEKEYKDVRMSEMVKSLIDELMYYEDMELEVVGDWLWVDTSRDNDKLLKDLGFFWSSKHSKYYYSGSTKKVTKCSSYSMQDMRNMMGNKKIAKKEKEERLAIR</sequence>
<dbReference type="Pfam" id="PF00226">
    <property type="entry name" value="DnaJ"/>
    <property type="match status" value="1"/>
</dbReference>
<proteinExistence type="predicted"/>
<dbReference type="CDD" id="cd06257">
    <property type="entry name" value="DnaJ"/>
    <property type="match status" value="1"/>
</dbReference>
<dbReference type="KEGG" id="vg:65071890"/>
<keyword evidence="3" id="KW-1185">Reference proteome</keyword>
<dbReference type="Proteomes" id="UP000292160">
    <property type="component" value="Segment"/>
</dbReference>
<protein>
    <submittedName>
        <fullName evidence="2">Molecular chaperone</fullName>
    </submittedName>
</protein>
<evidence type="ECO:0000313" key="3">
    <source>
        <dbReference type="Proteomes" id="UP000292160"/>
    </source>
</evidence>
<feature type="domain" description="J" evidence="1">
    <location>
        <begin position="1"/>
        <end position="61"/>
    </location>
</feature>
<name>A0A481W5K1_9CAUD</name>
<dbReference type="SUPFAM" id="SSF46565">
    <property type="entry name" value="Chaperone J-domain"/>
    <property type="match status" value="1"/>
</dbReference>